<comment type="pathway">
    <text evidence="3">Glycan biosynthesis; trehalose biosynthesis.</text>
</comment>
<dbReference type="InterPro" id="IPR036412">
    <property type="entry name" value="HAD-like_sf"/>
</dbReference>
<keyword evidence="3" id="KW-0460">Magnesium</keyword>
<reference evidence="4 5" key="1">
    <citation type="submission" date="2015-05" db="EMBL/GenBank/DDBJ databases">
        <title>Complete genome sequence of Corynebacterium epidermidicanis DSM 45586, isolated from the skin of a dog suffering from pruritus.</title>
        <authorList>
            <person name="Ruckert C."/>
            <person name="Albersmeier A."/>
            <person name="Winkler A."/>
            <person name="Tauch A."/>
        </authorList>
    </citation>
    <scope>NUCLEOTIDE SEQUENCE [LARGE SCALE GENOMIC DNA]</scope>
    <source>
        <strain evidence="4 5">DSM 45586</strain>
    </source>
</reference>
<dbReference type="PATRIC" id="fig|1050174.4.peg.2135"/>
<dbReference type="KEGG" id="cei:CEPID_10605"/>
<dbReference type="GO" id="GO:0004805">
    <property type="term" value="F:trehalose-phosphatase activity"/>
    <property type="evidence" value="ECO:0007669"/>
    <property type="project" value="UniProtKB-EC"/>
</dbReference>
<comment type="similarity">
    <text evidence="3">Belongs to the trehalose phosphatase family.</text>
</comment>
<dbReference type="STRING" id="1050174.CEPID_10605"/>
<comment type="function">
    <text evidence="2 3">Removes the phosphate from trehalose 6-phosphate to produce free trehalose.</text>
</comment>
<comment type="cofactor">
    <cofactor evidence="3">
        <name>Mg(2+)</name>
        <dbReference type="ChEBI" id="CHEBI:18420"/>
    </cofactor>
</comment>
<evidence type="ECO:0000256" key="2">
    <source>
        <dbReference type="ARBA" id="ARBA00024179"/>
    </source>
</evidence>
<dbReference type="PANTHER" id="PTHR43768">
    <property type="entry name" value="TREHALOSE 6-PHOSPHATE PHOSPHATASE"/>
    <property type="match status" value="1"/>
</dbReference>
<organism evidence="4 5">
    <name type="scientific">Corynebacterium epidermidicanis</name>
    <dbReference type="NCBI Taxonomy" id="1050174"/>
    <lineage>
        <taxon>Bacteria</taxon>
        <taxon>Bacillati</taxon>
        <taxon>Actinomycetota</taxon>
        <taxon>Actinomycetes</taxon>
        <taxon>Mycobacteriales</taxon>
        <taxon>Corynebacteriaceae</taxon>
        <taxon>Corynebacterium</taxon>
    </lineage>
</organism>
<dbReference type="GO" id="GO:0046872">
    <property type="term" value="F:metal ion binding"/>
    <property type="evidence" value="ECO:0007669"/>
    <property type="project" value="UniProtKB-KW"/>
</dbReference>
<dbReference type="SUPFAM" id="SSF56784">
    <property type="entry name" value="HAD-like"/>
    <property type="match status" value="1"/>
</dbReference>
<dbReference type="Gene3D" id="3.30.70.1020">
    <property type="entry name" value="Trehalose-6-phosphate phosphatase related protein, domain 2"/>
    <property type="match status" value="1"/>
</dbReference>
<dbReference type="Pfam" id="PF02358">
    <property type="entry name" value="Trehalose_PPase"/>
    <property type="match status" value="1"/>
</dbReference>
<dbReference type="Gene3D" id="3.40.50.1000">
    <property type="entry name" value="HAD superfamily/HAD-like"/>
    <property type="match status" value="1"/>
</dbReference>
<keyword evidence="3" id="KW-0479">Metal-binding</keyword>
<gene>
    <name evidence="4" type="ORF">CEPID_10605</name>
</gene>
<sequence length="253" mass="26931">MDFASAADVTSALVRVADVPRLLVISDFDGTLADFSVDPYNVPVNQKSIAMLQELGTLPNTFVAILSGRHREGLAQVSGAPEGIVLAGSHGADAHVLSDSEATALEEVAVQLEKLVESVSGAFVERKPFNCVLHYRDVSEDLQQQLIAGANDIAVPGAHQIPGKFVIEFSVVDITKGTWITEARERYEADAVVFFGDDVTDEHGFRALGPADLGIRVSEGPTAAHIRIPDTAAVAATLEELYQLRADATVEPA</sequence>
<dbReference type="GO" id="GO:0005992">
    <property type="term" value="P:trehalose biosynthetic process"/>
    <property type="evidence" value="ECO:0007669"/>
    <property type="project" value="UniProtKB-UniPathway"/>
</dbReference>
<keyword evidence="5" id="KW-1185">Reference proteome</keyword>
<proteinExistence type="inferred from homology"/>
<accession>A0A0G3GTS3</accession>
<dbReference type="UniPathway" id="UPA00299"/>
<dbReference type="EC" id="3.1.3.12" evidence="3"/>
<dbReference type="Proteomes" id="UP000035368">
    <property type="component" value="Chromosome"/>
</dbReference>
<dbReference type="AlphaFoldDB" id="A0A0G3GTS3"/>
<evidence type="ECO:0000256" key="1">
    <source>
        <dbReference type="ARBA" id="ARBA00022801"/>
    </source>
</evidence>
<evidence type="ECO:0000313" key="5">
    <source>
        <dbReference type="Proteomes" id="UP000035368"/>
    </source>
</evidence>
<dbReference type="EMBL" id="CP011541">
    <property type="protein sequence ID" value="AKK03950.1"/>
    <property type="molecule type" value="Genomic_DNA"/>
</dbReference>
<name>A0A0G3GTS3_9CORY</name>
<protein>
    <recommendedName>
        <fullName evidence="3">Trehalose 6-phosphate phosphatase</fullName>
        <ecNumber evidence="3">3.1.3.12</ecNumber>
    </recommendedName>
</protein>
<evidence type="ECO:0000256" key="3">
    <source>
        <dbReference type="RuleBase" id="RU361117"/>
    </source>
</evidence>
<dbReference type="InterPro" id="IPR044651">
    <property type="entry name" value="OTSB-like"/>
</dbReference>
<keyword evidence="1 3" id="KW-0378">Hydrolase</keyword>
<evidence type="ECO:0000313" key="4">
    <source>
        <dbReference type="EMBL" id="AKK03950.1"/>
    </source>
</evidence>
<dbReference type="InterPro" id="IPR003337">
    <property type="entry name" value="Trehalose_PPase"/>
</dbReference>
<dbReference type="RefSeq" id="WP_052843528.1">
    <property type="nucleotide sequence ID" value="NZ_CP011541.1"/>
</dbReference>
<dbReference type="PANTHER" id="PTHR43768:SF3">
    <property type="entry name" value="TREHALOSE 6-PHOSPHATE PHOSPHATASE"/>
    <property type="match status" value="1"/>
</dbReference>
<dbReference type="NCBIfam" id="TIGR00685">
    <property type="entry name" value="T6PP"/>
    <property type="match status" value="1"/>
</dbReference>
<dbReference type="InterPro" id="IPR023214">
    <property type="entry name" value="HAD_sf"/>
</dbReference>
<comment type="catalytic activity">
    <reaction evidence="3">
        <text>alpha,alpha-trehalose 6-phosphate + H2O = alpha,alpha-trehalose + phosphate</text>
        <dbReference type="Rhea" id="RHEA:23420"/>
        <dbReference type="ChEBI" id="CHEBI:15377"/>
        <dbReference type="ChEBI" id="CHEBI:16551"/>
        <dbReference type="ChEBI" id="CHEBI:43474"/>
        <dbReference type="ChEBI" id="CHEBI:58429"/>
        <dbReference type="EC" id="3.1.3.12"/>
    </reaction>
</comment>